<dbReference type="PANTHER" id="PTHR42648">
    <property type="entry name" value="TRANSPOSASE, PUTATIVE-RELATED"/>
    <property type="match status" value="1"/>
</dbReference>
<dbReference type="InterPro" id="IPR012337">
    <property type="entry name" value="RNaseH-like_sf"/>
</dbReference>
<dbReference type="AlphaFoldDB" id="A0AAD4W1V2"/>
<reference evidence="2 3" key="1">
    <citation type="journal article" date="2022" name="G3 (Bethesda)">
        <title>Whole-genome sequence and methylome profiling of the almond [Prunus dulcis (Mill.) D.A. Webb] cultivar 'Nonpareil'.</title>
        <authorList>
            <person name="D'Amico-Willman K.M."/>
            <person name="Ouma W.Z."/>
            <person name="Meulia T."/>
            <person name="Sideli G.M."/>
            <person name="Gradziel T.M."/>
            <person name="Fresnedo-Ramirez J."/>
        </authorList>
    </citation>
    <scope>NUCLEOTIDE SEQUENCE [LARGE SCALE GENOMIC DNA]</scope>
    <source>
        <strain evidence="2">Clone GOH B32 T37-40</strain>
    </source>
</reference>
<accession>A0AAD4W1V2</accession>
<dbReference type="InterPro" id="IPR039537">
    <property type="entry name" value="Retrotran_Ty1/copia-like"/>
</dbReference>
<dbReference type="InterPro" id="IPR036397">
    <property type="entry name" value="RNaseH_sf"/>
</dbReference>
<dbReference type="GO" id="GO:0015074">
    <property type="term" value="P:DNA integration"/>
    <property type="evidence" value="ECO:0007669"/>
    <property type="project" value="InterPro"/>
</dbReference>
<proteinExistence type="predicted"/>
<dbReference type="Pfam" id="PF25597">
    <property type="entry name" value="SH3_retrovirus"/>
    <property type="match status" value="1"/>
</dbReference>
<protein>
    <recommendedName>
        <fullName evidence="1">Integrase catalytic domain-containing protein</fullName>
    </recommendedName>
</protein>
<dbReference type="Gene3D" id="3.30.420.10">
    <property type="entry name" value="Ribonuclease H-like superfamily/Ribonuclease H"/>
    <property type="match status" value="1"/>
</dbReference>
<dbReference type="PROSITE" id="PS50994">
    <property type="entry name" value="INTEGRASE"/>
    <property type="match status" value="1"/>
</dbReference>
<sequence>MLGKGDVETLGSPFLKNVMLVENLQANLISISQLCDDGSSVWFDKDQCYVADLQGKKVMSGMSSKIIAIVFRRLGHINFRDLLKLSKHECVKGLPKLSTPITPQHNGVVERKNRTLLEMGRVILTSAKIAKKFWAEAISTACYTANRVYLRPGTTSTPYELWKGRKPNIKHMRVFGSVYYIYRDRENLAKFDTRSDAGIFLGYSLTSRAYKVFNKRTCIVMESINVVVNDTDMSVGSCTDDDDDIIQAAPRQEEKDKVANIDDEYMQKKICFHLFLDRVLSKSRKTTHHLIYWGFK</sequence>
<dbReference type="GO" id="GO:0003676">
    <property type="term" value="F:nucleic acid binding"/>
    <property type="evidence" value="ECO:0007669"/>
    <property type="project" value="InterPro"/>
</dbReference>
<evidence type="ECO:0000259" key="1">
    <source>
        <dbReference type="PROSITE" id="PS50994"/>
    </source>
</evidence>
<dbReference type="InterPro" id="IPR001584">
    <property type="entry name" value="Integrase_cat-core"/>
</dbReference>
<organism evidence="2 3">
    <name type="scientific">Prunus dulcis</name>
    <name type="common">Almond</name>
    <name type="synonym">Amygdalus dulcis</name>
    <dbReference type="NCBI Taxonomy" id="3755"/>
    <lineage>
        <taxon>Eukaryota</taxon>
        <taxon>Viridiplantae</taxon>
        <taxon>Streptophyta</taxon>
        <taxon>Embryophyta</taxon>
        <taxon>Tracheophyta</taxon>
        <taxon>Spermatophyta</taxon>
        <taxon>Magnoliopsida</taxon>
        <taxon>eudicotyledons</taxon>
        <taxon>Gunneridae</taxon>
        <taxon>Pentapetalae</taxon>
        <taxon>rosids</taxon>
        <taxon>fabids</taxon>
        <taxon>Rosales</taxon>
        <taxon>Rosaceae</taxon>
        <taxon>Amygdaloideae</taxon>
        <taxon>Amygdaleae</taxon>
        <taxon>Prunus</taxon>
    </lineage>
</organism>
<dbReference type="SUPFAM" id="SSF53098">
    <property type="entry name" value="Ribonuclease H-like"/>
    <property type="match status" value="1"/>
</dbReference>
<gene>
    <name evidence="2" type="ORF">L3X38_025517</name>
</gene>
<keyword evidence="3" id="KW-1185">Reference proteome</keyword>
<dbReference type="EMBL" id="JAJFAZ020000004">
    <property type="protein sequence ID" value="KAI5335384.1"/>
    <property type="molecule type" value="Genomic_DNA"/>
</dbReference>
<feature type="domain" description="Integrase catalytic" evidence="1">
    <location>
        <begin position="97"/>
        <end position="166"/>
    </location>
</feature>
<evidence type="ECO:0000313" key="3">
    <source>
        <dbReference type="Proteomes" id="UP001054821"/>
    </source>
</evidence>
<comment type="caution">
    <text evidence="2">The sequence shown here is derived from an EMBL/GenBank/DDBJ whole genome shotgun (WGS) entry which is preliminary data.</text>
</comment>
<evidence type="ECO:0000313" key="2">
    <source>
        <dbReference type="EMBL" id="KAI5335384.1"/>
    </source>
</evidence>
<dbReference type="Proteomes" id="UP001054821">
    <property type="component" value="Chromosome 4"/>
</dbReference>
<dbReference type="PANTHER" id="PTHR42648:SF21">
    <property type="entry name" value="CYSTEINE-RICH RLK (RECEPTOR-LIKE PROTEIN KINASE) 8"/>
    <property type="match status" value="1"/>
</dbReference>
<name>A0AAD4W1V2_PRUDU</name>
<dbReference type="InterPro" id="IPR057670">
    <property type="entry name" value="SH3_retrovirus"/>
</dbReference>